<organism evidence="3 4">
    <name type="scientific">Cadophora malorum</name>
    <dbReference type="NCBI Taxonomy" id="108018"/>
    <lineage>
        <taxon>Eukaryota</taxon>
        <taxon>Fungi</taxon>
        <taxon>Dikarya</taxon>
        <taxon>Ascomycota</taxon>
        <taxon>Pezizomycotina</taxon>
        <taxon>Leotiomycetes</taxon>
        <taxon>Helotiales</taxon>
        <taxon>Ploettnerulaceae</taxon>
        <taxon>Cadophora</taxon>
    </lineage>
</organism>
<dbReference type="AlphaFoldDB" id="A0A8H7TBX3"/>
<evidence type="ECO:0000256" key="2">
    <source>
        <dbReference type="SAM" id="Phobius"/>
    </source>
</evidence>
<accession>A0A8H7TBX3</accession>
<sequence>MPTRGQAFHRDLDDAATASEVKESGERGEDYGQGDQGVILTVEVDAIVKPEPVSAGVRGVRKLKKKKRGRRSRILYGTFDSATKDGAREKGRNGGLREEGEDERDGIEEVVVSVQEAQPLTSTITTNNRTEQEEQEEREKVYSMTTEHPTQQLIQATNAIATIEKLIEKINEVPKSSKPPVILLAIILTLLWTIHIILILYLLIRFLLGGWNGYKGNKKMRRFQGAIVGEWGSGKEA</sequence>
<dbReference type="EMBL" id="JAFJYH010000174">
    <property type="protein sequence ID" value="KAG4416812.1"/>
    <property type="molecule type" value="Genomic_DNA"/>
</dbReference>
<comment type="caution">
    <text evidence="3">The sequence shown here is derived from an EMBL/GenBank/DDBJ whole genome shotgun (WGS) entry which is preliminary data.</text>
</comment>
<protein>
    <submittedName>
        <fullName evidence="3">Uncharacterized protein</fullName>
    </submittedName>
</protein>
<proteinExistence type="predicted"/>
<reference evidence="3" key="1">
    <citation type="submission" date="2021-02" db="EMBL/GenBank/DDBJ databases">
        <title>Genome sequence Cadophora malorum strain M34.</title>
        <authorList>
            <person name="Stefanovic E."/>
            <person name="Vu D."/>
            <person name="Scully C."/>
            <person name="Dijksterhuis J."/>
            <person name="Roader J."/>
            <person name="Houbraken J."/>
        </authorList>
    </citation>
    <scope>NUCLEOTIDE SEQUENCE</scope>
    <source>
        <strain evidence="3">M34</strain>
    </source>
</reference>
<dbReference type="Proteomes" id="UP000664132">
    <property type="component" value="Unassembled WGS sequence"/>
</dbReference>
<feature type="transmembrane region" description="Helical" evidence="2">
    <location>
        <begin position="181"/>
        <end position="204"/>
    </location>
</feature>
<feature type="region of interest" description="Disordered" evidence="1">
    <location>
        <begin position="80"/>
        <end position="104"/>
    </location>
</feature>
<evidence type="ECO:0000313" key="3">
    <source>
        <dbReference type="EMBL" id="KAG4416812.1"/>
    </source>
</evidence>
<evidence type="ECO:0000256" key="1">
    <source>
        <dbReference type="SAM" id="MobiDB-lite"/>
    </source>
</evidence>
<keyword evidence="2" id="KW-0812">Transmembrane</keyword>
<gene>
    <name evidence="3" type="ORF">IFR04_010067</name>
</gene>
<evidence type="ECO:0000313" key="4">
    <source>
        <dbReference type="Proteomes" id="UP000664132"/>
    </source>
</evidence>
<feature type="region of interest" description="Disordered" evidence="1">
    <location>
        <begin position="1"/>
        <end position="35"/>
    </location>
</feature>
<keyword evidence="4" id="KW-1185">Reference proteome</keyword>
<keyword evidence="2" id="KW-0472">Membrane</keyword>
<name>A0A8H7TBX3_9HELO</name>
<keyword evidence="2" id="KW-1133">Transmembrane helix</keyword>
<feature type="compositionally biased region" description="Basic and acidic residues" evidence="1">
    <location>
        <begin position="82"/>
        <end position="98"/>
    </location>
</feature>
<feature type="compositionally biased region" description="Basic and acidic residues" evidence="1">
    <location>
        <begin position="20"/>
        <end position="30"/>
    </location>
</feature>